<dbReference type="RefSeq" id="WP_209558228.1">
    <property type="nucleotide sequence ID" value="NZ_JAEDXU010000008.1"/>
</dbReference>
<comment type="function">
    <text evidence="9">DNA polymerase III is a complex, multichain enzyme responsible for most of the replicative synthesis in bacteria. This DNA polymerase also exhibits 3' to 5' exonuclease activity. The alpha chain is the DNA polymerase.</text>
</comment>
<keyword evidence="12" id="KW-0175">Coiled coil</keyword>
<comment type="caution">
    <text evidence="14">The sequence shown here is derived from an EMBL/GenBank/DDBJ whole genome shotgun (WGS) entry which is preliminary data.</text>
</comment>
<dbReference type="Pfam" id="PF02811">
    <property type="entry name" value="PHP"/>
    <property type="match status" value="1"/>
</dbReference>
<evidence type="ECO:0000256" key="10">
    <source>
        <dbReference type="ARBA" id="ARBA00026073"/>
    </source>
</evidence>
<name>A0ABS4CME0_9ENTE</name>
<dbReference type="CDD" id="cd04485">
    <property type="entry name" value="DnaE_OBF"/>
    <property type="match status" value="1"/>
</dbReference>
<dbReference type="InterPro" id="IPR016195">
    <property type="entry name" value="Pol/histidinol_Pase-like"/>
</dbReference>
<dbReference type="Gene3D" id="1.10.150.870">
    <property type="match status" value="1"/>
</dbReference>
<evidence type="ECO:0000256" key="1">
    <source>
        <dbReference type="ARBA" id="ARBA00004496"/>
    </source>
</evidence>
<keyword evidence="6 14" id="KW-0548">Nucleotidyltransferase</keyword>
<accession>A0ABS4CME0</accession>
<dbReference type="Pfam" id="PF14579">
    <property type="entry name" value="HHH_6"/>
    <property type="match status" value="1"/>
</dbReference>
<comment type="similarity">
    <text evidence="2">Belongs to the DNA polymerase type-C family. DnaE subfamily.</text>
</comment>
<dbReference type="NCBIfam" id="TIGR00594">
    <property type="entry name" value="polc"/>
    <property type="match status" value="1"/>
</dbReference>
<keyword evidence="8" id="KW-0239">DNA-directed DNA polymerase</keyword>
<dbReference type="InterPro" id="IPR011708">
    <property type="entry name" value="DNA_pol3_alpha_NTPase_dom"/>
</dbReference>
<dbReference type="InterPro" id="IPR004013">
    <property type="entry name" value="PHP_dom"/>
</dbReference>
<gene>
    <name evidence="14" type="primary">dnaE</name>
    <name evidence="14" type="ORF">I6N96_14245</name>
</gene>
<dbReference type="InterPro" id="IPR040982">
    <property type="entry name" value="DNA_pol3_finger"/>
</dbReference>
<feature type="coiled-coil region" evidence="12">
    <location>
        <begin position="857"/>
        <end position="911"/>
    </location>
</feature>
<dbReference type="EC" id="2.7.7.7" evidence="3"/>
<evidence type="ECO:0000256" key="5">
    <source>
        <dbReference type="ARBA" id="ARBA00022679"/>
    </source>
</evidence>
<dbReference type="InterPro" id="IPR012340">
    <property type="entry name" value="NA-bd_OB-fold"/>
</dbReference>
<dbReference type="Pfam" id="PF17657">
    <property type="entry name" value="DNA_pol3_finger"/>
    <property type="match status" value="1"/>
</dbReference>
<comment type="subcellular location">
    <subcellularLocation>
        <location evidence="1">Cytoplasm</location>
    </subcellularLocation>
</comment>
<dbReference type="Gene3D" id="3.20.20.140">
    <property type="entry name" value="Metal-dependent hydrolases"/>
    <property type="match status" value="1"/>
</dbReference>
<evidence type="ECO:0000313" key="15">
    <source>
        <dbReference type="Proteomes" id="UP000673375"/>
    </source>
</evidence>
<evidence type="ECO:0000313" key="14">
    <source>
        <dbReference type="EMBL" id="MBP1047442.1"/>
    </source>
</evidence>
<evidence type="ECO:0000256" key="7">
    <source>
        <dbReference type="ARBA" id="ARBA00022705"/>
    </source>
</evidence>
<keyword evidence="15" id="KW-1185">Reference proteome</keyword>
<dbReference type="NCBIfam" id="NF004226">
    <property type="entry name" value="PRK05673.1"/>
    <property type="match status" value="1"/>
</dbReference>
<dbReference type="InterPro" id="IPR004365">
    <property type="entry name" value="NA-bd_OB_tRNA"/>
</dbReference>
<comment type="catalytic activity">
    <reaction evidence="11">
        <text>DNA(n) + a 2'-deoxyribonucleoside 5'-triphosphate = DNA(n+1) + diphosphate</text>
        <dbReference type="Rhea" id="RHEA:22508"/>
        <dbReference type="Rhea" id="RHEA-COMP:17339"/>
        <dbReference type="Rhea" id="RHEA-COMP:17340"/>
        <dbReference type="ChEBI" id="CHEBI:33019"/>
        <dbReference type="ChEBI" id="CHEBI:61560"/>
        <dbReference type="ChEBI" id="CHEBI:173112"/>
        <dbReference type="EC" id="2.7.7.7"/>
    </reaction>
</comment>
<dbReference type="EMBL" id="JAEDXU010000008">
    <property type="protein sequence ID" value="MBP1047442.1"/>
    <property type="molecule type" value="Genomic_DNA"/>
</dbReference>
<evidence type="ECO:0000256" key="12">
    <source>
        <dbReference type="SAM" id="Coils"/>
    </source>
</evidence>
<evidence type="ECO:0000259" key="13">
    <source>
        <dbReference type="SMART" id="SM00481"/>
    </source>
</evidence>
<dbReference type="Pfam" id="PF07733">
    <property type="entry name" value="DNA_pol3_alpha"/>
    <property type="match status" value="1"/>
</dbReference>
<dbReference type="InterPro" id="IPR004805">
    <property type="entry name" value="DnaE2/DnaE/PolC"/>
</dbReference>
<dbReference type="InterPro" id="IPR041931">
    <property type="entry name" value="DNA_pol3_alpha_thumb_dom"/>
</dbReference>
<dbReference type="SMART" id="SM00481">
    <property type="entry name" value="POLIIIAc"/>
    <property type="match status" value="1"/>
</dbReference>
<organism evidence="14 15">
    <name type="scientific">Enterococcus larvae</name>
    <dbReference type="NCBI Taxonomy" id="2794352"/>
    <lineage>
        <taxon>Bacteria</taxon>
        <taxon>Bacillati</taxon>
        <taxon>Bacillota</taxon>
        <taxon>Bacilli</taxon>
        <taxon>Lactobacillales</taxon>
        <taxon>Enterococcaceae</taxon>
        <taxon>Enterococcus</taxon>
    </lineage>
</organism>
<evidence type="ECO:0000256" key="4">
    <source>
        <dbReference type="ARBA" id="ARBA00019114"/>
    </source>
</evidence>
<dbReference type="CDD" id="cd07431">
    <property type="entry name" value="PHP_PolIIIA"/>
    <property type="match status" value="1"/>
</dbReference>
<proteinExistence type="inferred from homology"/>
<evidence type="ECO:0000256" key="2">
    <source>
        <dbReference type="ARBA" id="ARBA00009496"/>
    </source>
</evidence>
<dbReference type="Pfam" id="PF01336">
    <property type="entry name" value="tRNA_anti-codon"/>
    <property type="match status" value="1"/>
</dbReference>
<dbReference type="GO" id="GO:0003887">
    <property type="term" value="F:DNA-directed DNA polymerase activity"/>
    <property type="evidence" value="ECO:0007669"/>
    <property type="project" value="UniProtKB-EC"/>
</dbReference>
<dbReference type="PANTHER" id="PTHR32294:SF0">
    <property type="entry name" value="DNA POLYMERASE III SUBUNIT ALPHA"/>
    <property type="match status" value="1"/>
</dbReference>
<keyword evidence="5 14" id="KW-0808">Transferase</keyword>
<dbReference type="InterPro" id="IPR029460">
    <property type="entry name" value="DNAPol_HHH"/>
</dbReference>
<evidence type="ECO:0000256" key="3">
    <source>
        <dbReference type="ARBA" id="ARBA00012417"/>
    </source>
</evidence>
<reference evidence="14 15" key="1">
    <citation type="submission" date="2020-12" db="EMBL/GenBank/DDBJ databases">
        <title>Vagococcus allomyrinae sp. nov. and Enterococcus lavae sp. nov., isolated from the larvae of Allomyrina dichotoma.</title>
        <authorList>
            <person name="Lee S.D."/>
        </authorList>
    </citation>
    <scope>NUCLEOTIDE SEQUENCE [LARGE SCALE GENOMIC DNA]</scope>
    <source>
        <strain evidence="14 15">BWM-S5</strain>
    </source>
</reference>
<sequence length="1109" mass="126298">MMFPQLYTITSYSLLSSTIRIPEFVKKAKEYGYSHLGIADINVLHGAVEFYEACKAEGITPIIGMTLEYTSSLSDRQVELQFYAKNLTGYQNLMRISSLKMTQEGSFELEDFADYLKEIIVIMPADKGVINFLKERDKEDVQRELKKLVAKIDPASFFVGASFMCNPSTDPLLFDFIHNCQFPLAALQETRYLVREDGFALRVLEHIESGTAMKVNLKETEIDGPYYLRKPEEAQQQLEELIGSESVANVQQIAATCQFDMPLHQKLLPHYPVPNGIEAGAYLRDLCMTRLPQRVAEVSSVYEERLEKELSIIHDMGFDDYFLIVWDVMAFAHQQKIVTGAGRGSAAGSLVSYVLSITDVDPIKYDLLFERFLNPERFSMPDIDLDIPDNRREQVLAYVQKKYGHYHMAQIATFGTMAAKMVLRDAARVFGLSQSESNRWSQAVPSTLKITLKQAWKESKKLVELVESSESNRLLFDTAVRLEGLPRHVSTHAAGVVISDRNLLELTPLQTGTNDILLTQFTMNDVEKIGLLKMDFLGLRNLSIIDDTLKSVKRVYKEELVLNEIPLDDEKTLALFRRGETSGVFQFESAGIRNVLRKLGPTSIEDIAAVNALYRPGPMQNIDLFVRRKKGLEPIEYPDPSLQPILENTYGVIVYQEQIMQVAAEMAGFSLGQADILRRAISKKKKEVLDQERRHFVEGGMKQGYSEETANMIYDYIERFANYGFNRSHAFAYSFIGFQMAYLKVHYPAAFYAALLHSVRHNPNKIKEYISEARKNGITIIQPSINHSQYSFMLKDSAEIMFGFSSLKGIRRDFIQDILNERKDSGRYQSFDQFLFRIPAKWRKKENILPLIAIGAFDELTANRRQLANQLESKIQNIVYSGGSADLFETLELKEEEIQDYTLEERLAEEEQYLGVYLSGHPSEEFSKLAKLKQVLSISDVVENQAVRLLIYVKDVRAIRTKKGEQMAFVEGDDSTGAISLTLFPGVFRSIRQTVEVGKVYYVEGKVERSRYNQELQVLVNEISEAAPQEAAISDKTCYLKIEKTTGSQDILRQVREIIQKAPGNVPVVLFYADKKKKVVLDKNYWIMENETVLESFSTLLGAENVVFK</sequence>
<evidence type="ECO:0000256" key="6">
    <source>
        <dbReference type="ARBA" id="ARBA00022695"/>
    </source>
</evidence>
<dbReference type="InterPro" id="IPR003141">
    <property type="entry name" value="Pol/His_phosphatase_N"/>
</dbReference>
<evidence type="ECO:0000256" key="8">
    <source>
        <dbReference type="ARBA" id="ARBA00022932"/>
    </source>
</evidence>
<dbReference type="Gene3D" id="1.10.10.1600">
    <property type="entry name" value="Bacterial DNA polymerase III alpha subunit, thumb domain"/>
    <property type="match status" value="1"/>
</dbReference>
<comment type="subunit">
    <text evidence="10">DNA polymerase III contains a core (composed of alpha, epsilon and theta chains) that associates with a tau subunit. This core dimerizes to form the POLIII' complex. PolIII' associates with the gamma complex (composed of gamma, delta, delta', psi and chi chains) and with the beta chain to form the complete DNA polymerase III complex.</text>
</comment>
<dbReference type="Gene3D" id="2.40.50.140">
    <property type="entry name" value="Nucleic acid-binding proteins"/>
    <property type="match status" value="1"/>
</dbReference>
<dbReference type="SUPFAM" id="SSF89550">
    <property type="entry name" value="PHP domain-like"/>
    <property type="match status" value="1"/>
</dbReference>
<evidence type="ECO:0000256" key="9">
    <source>
        <dbReference type="ARBA" id="ARBA00025611"/>
    </source>
</evidence>
<keyword evidence="7" id="KW-0235">DNA replication</keyword>
<protein>
    <recommendedName>
        <fullName evidence="4">DNA polymerase III subunit alpha</fullName>
        <ecNumber evidence="3">2.7.7.7</ecNumber>
    </recommendedName>
</protein>
<evidence type="ECO:0000256" key="11">
    <source>
        <dbReference type="ARBA" id="ARBA00049244"/>
    </source>
</evidence>
<dbReference type="Proteomes" id="UP000673375">
    <property type="component" value="Unassembled WGS sequence"/>
</dbReference>
<feature type="domain" description="Polymerase/histidinol phosphatase N-terminal" evidence="13">
    <location>
        <begin position="6"/>
        <end position="71"/>
    </location>
</feature>
<dbReference type="PANTHER" id="PTHR32294">
    <property type="entry name" value="DNA POLYMERASE III SUBUNIT ALPHA"/>
    <property type="match status" value="1"/>
</dbReference>